<dbReference type="Proteomes" id="UP000285405">
    <property type="component" value="Unassembled WGS sequence"/>
</dbReference>
<gene>
    <name evidence="1" type="ORF">GcC1_194035</name>
</gene>
<organism evidence="1 2">
    <name type="scientific">Golovinomyces cichoracearum</name>
    <dbReference type="NCBI Taxonomy" id="62708"/>
    <lineage>
        <taxon>Eukaryota</taxon>
        <taxon>Fungi</taxon>
        <taxon>Dikarya</taxon>
        <taxon>Ascomycota</taxon>
        <taxon>Pezizomycotina</taxon>
        <taxon>Leotiomycetes</taxon>
        <taxon>Erysiphales</taxon>
        <taxon>Erysiphaceae</taxon>
        <taxon>Golovinomyces</taxon>
    </lineage>
</organism>
<dbReference type="EMBL" id="MCBR01019464">
    <property type="protein sequence ID" value="RKF56719.1"/>
    <property type="molecule type" value="Genomic_DNA"/>
</dbReference>
<evidence type="ECO:0000313" key="1">
    <source>
        <dbReference type="EMBL" id="RKF56719.1"/>
    </source>
</evidence>
<accession>A0A420HH84</accession>
<feature type="non-terminal residue" evidence="1">
    <location>
        <position position="38"/>
    </location>
</feature>
<reference evidence="1 2" key="1">
    <citation type="journal article" date="2018" name="BMC Genomics">
        <title>Comparative genome analyses reveal sequence features reflecting distinct modes of host-adaptation between dicot and monocot powdery mildew.</title>
        <authorList>
            <person name="Wu Y."/>
            <person name="Ma X."/>
            <person name="Pan Z."/>
            <person name="Kale S.D."/>
            <person name="Song Y."/>
            <person name="King H."/>
            <person name="Zhang Q."/>
            <person name="Presley C."/>
            <person name="Deng X."/>
            <person name="Wei C.I."/>
            <person name="Xiao S."/>
        </authorList>
    </citation>
    <scope>NUCLEOTIDE SEQUENCE [LARGE SCALE GENOMIC DNA]</scope>
    <source>
        <strain evidence="1">UCSC1</strain>
    </source>
</reference>
<proteinExistence type="predicted"/>
<evidence type="ECO:0000313" key="2">
    <source>
        <dbReference type="Proteomes" id="UP000285405"/>
    </source>
</evidence>
<protein>
    <submittedName>
        <fullName evidence="1">Uncharacterized protein</fullName>
    </submittedName>
</protein>
<name>A0A420HH84_9PEZI</name>
<comment type="caution">
    <text evidence="1">The sequence shown here is derived from an EMBL/GenBank/DDBJ whole genome shotgun (WGS) entry which is preliminary data.</text>
</comment>
<sequence length="38" mass="4449">MSDTDYQSLLEKYQAKVDKWIEGDVEAKNILVSRMSKE</sequence>
<dbReference type="OrthoDB" id="10520834at2759"/>
<dbReference type="AlphaFoldDB" id="A0A420HH84"/>